<dbReference type="EMBL" id="BK014846">
    <property type="protein sequence ID" value="DAD78550.1"/>
    <property type="molecule type" value="Genomic_DNA"/>
</dbReference>
<accession>A0A8S5M8I7</accession>
<organism evidence="1">
    <name type="scientific">Caudovirales sp. ctCiv1</name>
    <dbReference type="NCBI Taxonomy" id="2826769"/>
    <lineage>
        <taxon>Viruses</taxon>
        <taxon>Duplodnaviria</taxon>
        <taxon>Heunggongvirae</taxon>
        <taxon>Uroviricota</taxon>
        <taxon>Caudoviricetes</taxon>
    </lineage>
</organism>
<proteinExistence type="predicted"/>
<reference evidence="1" key="1">
    <citation type="journal article" date="2021" name="Proc. Natl. Acad. Sci. U.S.A.">
        <title>A Catalog of Tens of Thousands of Viruses from Human Metagenomes Reveals Hidden Associations with Chronic Diseases.</title>
        <authorList>
            <person name="Tisza M.J."/>
            <person name="Buck C.B."/>
        </authorList>
    </citation>
    <scope>NUCLEOTIDE SEQUENCE</scope>
    <source>
        <strain evidence="1">CtCiv1</strain>
    </source>
</reference>
<name>A0A8S5M8I7_9CAUD</name>
<protein>
    <submittedName>
        <fullName evidence="1">Uncharacterized protein</fullName>
    </submittedName>
</protein>
<evidence type="ECO:0000313" key="1">
    <source>
        <dbReference type="EMBL" id="DAD78550.1"/>
    </source>
</evidence>
<sequence length="128" mass="14384">MENNAATIETMDILVDFAGTVLHIADTITAIVSEFPNEPVTWQITPFLSVRDYGYTKYTIPRDTTVNTGTHRYNPTNGLFINPDYCPTLNVEKGLIETKEKLVTLELSKAESEFEIDERLSKLELGLA</sequence>